<comment type="pathway">
    <text evidence="5">Amino-acid biosynthesis; L-histidine biosynthesis; L-histidine from 5-phospho-alpha-D-ribose 1-diphosphate: step 9/9.</text>
</comment>
<evidence type="ECO:0000256" key="9">
    <source>
        <dbReference type="PIRSR" id="PIRSR000099-3"/>
    </source>
</evidence>
<dbReference type="SUPFAM" id="SSF53720">
    <property type="entry name" value="ALDH-like"/>
    <property type="match status" value="1"/>
</dbReference>
<keyword evidence="3 5" id="KW-0862">Zinc</keyword>
<feature type="binding site" evidence="5 8">
    <location>
        <position position="187"/>
    </location>
    <ligand>
        <name>NAD(+)</name>
        <dbReference type="ChEBI" id="CHEBI:57540"/>
    </ligand>
</feature>
<evidence type="ECO:0000256" key="10">
    <source>
        <dbReference type="PIRSR" id="PIRSR000099-4"/>
    </source>
</evidence>
<reference evidence="12 13" key="1">
    <citation type="submission" date="2017-09" db="EMBL/GenBank/DDBJ databases">
        <title>Depth-based differentiation of microbial function through sediment-hosted aquifers and enrichment of novel symbionts in the deep terrestrial subsurface.</title>
        <authorList>
            <person name="Probst A.J."/>
            <person name="Ladd B."/>
            <person name="Jarett J.K."/>
            <person name="Geller-Mcgrath D.E."/>
            <person name="Sieber C.M."/>
            <person name="Emerson J.B."/>
            <person name="Anantharaman K."/>
            <person name="Thomas B.C."/>
            <person name="Malmstrom R."/>
            <person name="Stieglmeier M."/>
            <person name="Klingl A."/>
            <person name="Woyke T."/>
            <person name="Ryan C.M."/>
            <person name="Banfield J.F."/>
        </authorList>
    </citation>
    <scope>NUCLEOTIDE SEQUENCE [LARGE SCALE GENOMIC DNA]</scope>
    <source>
        <strain evidence="12">CG23_combo_of_CG06-09_8_20_14_all_41_10</strain>
    </source>
</reference>
<dbReference type="PIRSF" id="PIRSF000099">
    <property type="entry name" value="Histidinol_dh"/>
    <property type="match status" value="1"/>
</dbReference>
<dbReference type="NCBIfam" id="TIGR00069">
    <property type="entry name" value="hisD"/>
    <property type="match status" value="1"/>
</dbReference>
<dbReference type="InterPro" id="IPR022695">
    <property type="entry name" value="Histidinol_DH_monofunct"/>
</dbReference>
<feature type="binding site" evidence="5 9">
    <location>
        <position position="255"/>
    </location>
    <ligand>
        <name>substrate</name>
    </ligand>
</feature>
<evidence type="ECO:0000256" key="7">
    <source>
        <dbReference type="PIRSR" id="PIRSR000099-1"/>
    </source>
</evidence>
<dbReference type="Gene3D" id="3.40.50.1980">
    <property type="entry name" value="Nitrogenase molybdenum iron protein domain"/>
    <property type="match status" value="2"/>
</dbReference>
<evidence type="ECO:0000256" key="4">
    <source>
        <dbReference type="ARBA" id="ARBA00023002"/>
    </source>
</evidence>
<dbReference type="InterPro" id="IPR012131">
    <property type="entry name" value="Hstdl_DH"/>
</dbReference>
<accession>A0A2G9YK03</accession>
<comment type="caution">
    <text evidence="12">The sequence shown here is derived from an EMBL/GenBank/DDBJ whole genome shotgun (WGS) entry which is preliminary data.</text>
</comment>
<dbReference type="Gene3D" id="1.20.5.1300">
    <property type="match status" value="1"/>
</dbReference>
<dbReference type="PANTHER" id="PTHR21256">
    <property type="entry name" value="HISTIDINOL DEHYDROGENASE HDH"/>
    <property type="match status" value="1"/>
</dbReference>
<evidence type="ECO:0000256" key="3">
    <source>
        <dbReference type="ARBA" id="ARBA00022833"/>
    </source>
</evidence>
<dbReference type="HAMAP" id="MF_01024">
    <property type="entry name" value="HisD"/>
    <property type="match status" value="1"/>
</dbReference>
<dbReference type="AlphaFoldDB" id="A0A2G9YK03"/>
<dbReference type="EC" id="1.1.1.23" evidence="5"/>
<evidence type="ECO:0000256" key="8">
    <source>
        <dbReference type="PIRSR" id="PIRSR000099-2"/>
    </source>
</evidence>
<dbReference type="Proteomes" id="UP000231292">
    <property type="component" value="Unassembled WGS sequence"/>
</dbReference>
<comment type="cofactor">
    <cofactor evidence="5 10">
        <name>Zn(2+)</name>
        <dbReference type="ChEBI" id="CHEBI:29105"/>
    </cofactor>
    <text evidence="5 10">Binds 1 zinc ion per subunit.</text>
</comment>
<feature type="binding site" evidence="5 9">
    <location>
        <position position="233"/>
    </location>
    <ligand>
        <name>substrate</name>
    </ligand>
</feature>
<feature type="binding site" evidence="5 8">
    <location>
        <position position="125"/>
    </location>
    <ligand>
        <name>NAD(+)</name>
        <dbReference type="ChEBI" id="CHEBI:57540"/>
    </ligand>
</feature>
<evidence type="ECO:0000313" key="13">
    <source>
        <dbReference type="Proteomes" id="UP000231292"/>
    </source>
</evidence>
<protein>
    <recommendedName>
        <fullName evidence="5">Histidinol dehydrogenase</fullName>
        <shortName evidence="5">HDH</shortName>
        <ecNumber evidence="5">1.1.1.23</ecNumber>
    </recommendedName>
</protein>
<dbReference type="Pfam" id="PF00815">
    <property type="entry name" value="Histidinol_dh"/>
    <property type="match status" value="1"/>
</dbReference>
<evidence type="ECO:0000256" key="11">
    <source>
        <dbReference type="RuleBase" id="RU004175"/>
    </source>
</evidence>
<dbReference type="GO" id="GO:0005829">
    <property type="term" value="C:cytosol"/>
    <property type="evidence" value="ECO:0007669"/>
    <property type="project" value="TreeGrafter"/>
</dbReference>
<keyword evidence="5" id="KW-0028">Amino-acid biosynthesis</keyword>
<organism evidence="12 13">
    <name type="scientific">Candidatus Sherwoodlollariibacterium unditelluris</name>
    <dbReference type="NCBI Taxonomy" id="1974757"/>
    <lineage>
        <taxon>Bacteria</taxon>
        <taxon>Pseudomonadati</taxon>
        <taxon>Candidatus Omnitrophota</taxon>
        <taxon>Candidatus Sherwoodlollariibacterium</taxon>
    </lineage>
</organism>
<dbReference type="GO" id="GO:0008270">
    <property type="term" value="F:zinc ion binding"/>
    <property type="evidence" value="ECO:0007669"/>
    <property type="project" value="UniProtKB-UniRule"/>
</dbReference>
<feature type="binding site" evidence="5 9">
    <location>
        <position position="258"/>
    </location>
    <ligand>
        <name>substrate</name>
    </ligand>
</feature>
<evidence type="ECO:0000256" key="5">
    <source>
        <dbReference type="HAMAP-Rule" id="MF_01024"/>
    </source>
</evidence>
<keyword evidence="2 5" id="KW-0479">Metal-binding</keyword>
<dbReference type="GO" id="GO:0051287">
    <property type="term" value="F:NAD binding"/>
    <property type="evidence" value="ECO:0007669"/>
    <property type="project" value="InterPro"/>
</dbReference>
<gene>
    <name evidence="5 12" type="primary">hisD</name>
    <name evidence="12" type="ORF">COX41_02215</name>
</gene>
<sequence length="409" mass="44987">MKIIRFSSKQLEKIYNRSVLKKKRVEEKVRKIIDDVRIYGDEALIKYTKKFDGVKLMPRQLRVSEIEISGAYQNISPNFVASLKVIIENVNRFYRKALKKSWRIKDGDGVVLGENYTPLERVGVYIPAGTAPLVSTVYMTVLPAKIAGVKKIALASPPDKNGFINPHILVVANLLHVDEIYRIGGAQGIAALAYGTKTIPAVDKIVGPGNIYVSEAKRQVFGQVGIDMIAGPTELVIIANRFSNSKFIIADLCAQAEHAKSLAILITNSKALAQEVKSQLDVQDGYIILTKNLEQAVQVSNKIAPEHLEILVQNPNRLLKGIRNAGAVFLGPYSPVAVGDYVAGPSHVLPTDGTARFFSGLSVADFLKSNYILSYTKKALEKIKDPLEKIAGIEGLIKHLDSVKVRFIQ</sequence>
<dbReference type="PANTHER" id="PTHR21256:SF2">
    <property type="entry name" value="HISTIDINE BIOSYNTHESIS TRIFUNCTIONAL PROTEIN"/>
    <property type="match status" value="1"/>
</dbReference>
<feature type="binding site" evidence="5 10">
    <location>
        <position position="340"/>
    </location>
    <ligand>
        <name>Zn(2+)</name>
        <dbReference type="ChEBI" id="CHEBI:29105"/>
    </ligand>
</feature>
<keyword evidence="5 8" id="KW-0520">NAD</keyword>
<feature type="binding site" evidence="5 10">
    <location>
        <position position="258"/>
    </location>
    <ligand>
        <name>Zn(2+)</name>
        <dbReference type="ChEBI" id="CHEBI:29105"/>
    </ligand>
</feature>
<dbReference type="EMBL" id="PCRK01000047">
    <property type="protein sequence ID" value="PIP19554.1"/>
    <property type="molecule type" value="Genomic_DNA"/>
</dbReference>
<dbReference type="FunFam" id="3.40.50.1980:FF:000026">
    <property type="entry name" value="Histidinol dehydrogenase"/>
    <property type="match status" value="1"/>
</dbReference>
<name>A0A2G9YK03_9BACT</name>
<keyword evidence="5" id="KW-0368">Histidine biosynthesis</keyword>
<dbReference type="GO" id="GO:0004399">
    <property type="term" value="F:histidinol dehydrogenase activity"/>
    <property type="evidence" value="ECO:0007669"/>
    <property type="project" value="UniProtKB-UniRule"/>
</dbReference>
<evidence type="ECO:0000256" key="1">
    <source>
        <dbReference type="ARBA" id="ARBA00010178"/>
    </source>
</evidence>
<comment type="function">
    <text evidence="5">Catalyzes the sequential NAD-dependent oxidations of L-histidinol to L-histidinaldehyde and then to L-histidine.</text>
</comment>
<keyword evidence="4 5" id="KW-0560">Oxidoreductase</keyword>
<feature type="active site" description="Proton acceptor" evidence="5 7">
    <location>
        <position position="306"/>
    </location>
</feature>
<feature type="binding site" evidence="5 9">
    <location>
        <position position="340"/>
    </location>
    <ligand>
        <name>substrate</name>
    </ligand>
</feature>
<evidence type="ECO:0000256" key="6">
    <source>
        <dbReference type="PIRNR" id="PIRNR000099"/>
    </source>
</evidence>
<feature type="binding site" evidence="5 9">
    <location>
        <position position="307"/>
    </location>
    <ligand>
        <name>substrate</name>
    </ligand>
</feature>
<proteinExistence type="inferred from homology"/>
<dbReference type="PRINTS" id="PR00083">
    <property type="entry name" value="HOLDHDRGNASE"/>
</dbReference>
<comment type="similarity">
    <text evidence="1 5 6 11">Belongs to the histidinol dehydrogenase family.</text>
</comment>
<dbReference type="GO" id="GO:0000105">
    <property type="term" value="P:L-histidine biosynthetic process"/>
    <property type="evidence" value="ECO:0007669"/>
    <property type="project" value="UniProtKB-UniRule"/>
</dbReference>
<feature type="binding site" evidence="5 10">
    <location>
        <position position="255"/>
    </location>
    <ligand>
        <name>Zn(2+)</name>
        <dbReference type="ChEBI" id="CHEBI:29105"/>
    </ligand>
</feature>
<evidence type="ECO:0000256" key="2">
    <source>
        <dbReference type="ARBA" id="ARBA00022723"/>
    </source>
</evidence>
<dbReference type="CDD" id="cd06572">
    <property type="entry name" value="Histidinol_dh"/>
    <property type="match status" value="1"/>
</dbReference>
<feature type="active site" description="Proton acceptor" evidence="5 7">
    <location>
        <position position="307"/>
    </location>
</feature>
<dbReference type="InterPro" id="IPR016161">
    <property type="entry name" value="Ald_DH/histidinol_DH"/>
</dbReference>
<comment type="catalytic activity">
    <reaction evidence="5">
        <text>L-histidinol + 2 NAD(+) + H2O = L-histidine + 2 NADH + 3 H(+)</text>
        <dbReference type="Rhea" id="RHEA:20641"/>
        <dbReference type="ChEBI" id="CHEBI:15377"/>
        <dbReference type="ChEBI" id="CHEBI:15378"/>
        <dbReference type="ChEBI" id="CHEBI:57540"/>
        <dbReference type="ChEBI" id="CHEBI:57595"/>
        <dbReference type="ChEBI" id="CHEBI:57699"/>
        <dbReference type="ChEBI" id="CHEBI:57945"/>
        <dbReference type="EC" id="1.1.1.23"/>
    </reaction>
</comment>
<dbReference type="UniPathway" id="UPA00031">
    <property type="reaction ID" value="UER00014"/>
</dbReference>
<evidence type="ECO:0000313" key="12">
    <source>
        <dbReference type="EMBL" id="PIP19554.1"/>
    </source>
</evidence>
<dbReference type="FunFam" id="3.40.50.1980:FF:000001">
    <property type="entry name" value="Histidinol dehydrogenase"/>
    <property type="match status" value="1"/>
</dbReference>
<feature type="binding site" evidence="5 8">
    <location>
        <position position="210"/>
    </location>
    <ligand>
        <name>NAD(+)</name>
        <dbReference type="ChEBI" id="CHEBI:57540"/>
    </ligand>
</feature>
<feature type="binding site" evidence="5 9">
    <location>
        <position position="394"/>
    </location>
    <ligand>
        <name>substrate</name>
    </ligand>
</feature>
<feature type="binding site" evidence="5 9">
    <location>
        <position position="399"/>
    </location>
    <ligand>
        <name>substrate</name>
    </ligand>
</feature>
<feature type="binding site" evidence="5 10">
    <location>
        <position position="399"/>
    </location>
    <ligand>
        <name>Zn(2+)</name>
        <dbReference type="ChEBI" id="CHEBI:29105"/>
    </ligand>
</feature>